<dbReference type="EMBL" id="CAJNNW010029272">
    <property type="protein sequence ID" value="CAE8699670.1"/>
    <property type="molecule type" value="Genomic_DNA"/>
</dbReference>
<comment type="caution">
    <text evidence="3">The sequence shown here is derived from an EMBL/GenBank/DDBJ whole genome shotgun (WGS) entry which is preliminary data.</text>
</comment>
<dbReference type="Pfam" id="PF08719">
    <property type="entry name" value="NADAR"/>
    <property type="match status" value="1"/>
</dbReference>
<accession>A0A813KBL6</accession>
<organism evidence="3 4">
    <name type="scientific">Polarella glacialis</name>
    <name type="common">Dinoflagellate</name>
    <dbReference type="NCBI Taxonomy" id="89957"/>
    <lineage>
        <taxon>Eukaryota</taxon>
        <taxon>Sar</taxon>
        <taxon>Alveolata</taxon>
        <taxon>Dinophyceae</taxon>
        <taxon>Suessiales</taxon>
        <taxon>Suessiaceae</taxon>
        <taxon>Polarella</taxon>
    </lineage>
</organism>
<evidence type="ECO:0000313" key="3">
    <source>
        <dbReference type="EMBL" id="CAE8699670.1"/>
    </source>
</evidence>
<evidence type="ECO:0000313" key="5">
    <source>
        <dbReference type="Proteomes" id="UP000654075"/>
    </source>
</evidence>
<evidence type="ECO:0000313" key="2">
    <source>
        <dbReference type="EMBL" id="CAE8587459.1"/>
    </source>
</evidence>
<gene>
    <name evidence="2" type="ORF">PGLA1383_LOCUS6296</name>
    <name evidence="3" type="ORF">PGLA2088_LOCUS31268</name>
</gene>
<dbReference type="InterPro" id="IPR012816">
    <property type="entry name" value="NADAR"/>
</dbReference>
<dbReference type="Gene3D" id="1.10.357.40">
    <property type="entry name" value="YbiA-like"/>
    <property type="match status" value="1"/>
</dbReference>
<dbReference type="SUPFAM" id="SSF143990">
    <property type="entry name" value="YbiA-like"/>
    <property type="match status" value="1"/>
</dbReference>
<dbReference type="Proteomes" id="UP000654075">
    <property type="component" value="Unassembled WGS sequence"/>
</dbReference>
<evidence type="ECO:0000259" key="1">
    <source>
        <dbReference type="Pfam" id="PF08719"/>
    </source>
</evidence>
<name>A0A813KBL6_POLGL</name>
<dbReference type="InterPro" id="IPR037238">
    <property type="entry name" value="YbiA-like_sf"/>
</dbReference>
<protein>
    <recommendedName>
        <fullName evidence="1">NADAR domain-containing protein</fullName>
    </recommendedName>
</protein>
<feature type="non-terminal residue" evidence="3">
    <location>
        <position position="1"/>
    </location>
</feature>
<dbReference type="CDD" id="cd15457">
    <property type="entry name" value="NADAR"/>
    <property type="match status" value="1"/>
</dbReference>
<keyword evidence="5" id="KW-1185">Reference proteome</keyword>
<sequence length="184" mass="21056">MGGPPNCDGEANPALDNFAICRLVMDGQEWASAEQYYQASKFADADYREAIRAVRPNRKLGARICAGVHGREVWQMGQSQSEEKVENFQKLQVMYVANRVKFEQNPEFRKKLLQTCGPIQAAHSTGDWQLWNSRILERLREELRPASDRDEAKLVPLLQHFARAADFDEARAQFEVEAALRAFR</sequence>
<feature type="domain" description="NADAR" evidence="1">
    <location>
        <begin position="23"/>
        <end position="127"/>
    </location>
</feature>
<evidence type="ECO:0000313" key="4">
    <source>
        <dbReference type="Proteomes" id="UP000626109"/>
    </source>
</evidence>
<proteinExistence type="predicted"/>
<reference evidence="3" key="1">
    <citation type="submission" date="2021-02" db="EMBL/GenBank/DDBJ databases">
        <authorList>
            <person name="Dougan E. K."/>
            <person name="Rhodes N."/>
            <person name="Thang M."/>
            <person name="Chan C."/>
        </authorList>
    </citation>
    <scope>NUCLEOTIDE SEQUENCE</scope>
</reference>
<dbReference type="AlphaFoldDB" id="A0A813KBL6"/>
<dbReference type="OMA" id="MYEANIA"/>
<dbReference type="Proteomes" id="UP000626109">
    <property type="component" value="Unassembled WGS sequence"/>
</dbReference>
<dbReference type="EMBL" id="CAJNNV010002600">
    <property type="protein sequence ID" value="CAE8587459.1"/>
    <property type="molecule type" value="Genomic_DNA"/>
</dbReference>